<proteinExistence type="predicted"/>
<feature type="region of interest" description="Disordered" evidence="1">
    <location>
        <begin position="71"/>
        <end position="105"/>
    </location>
</feature>
<dbReference type="EMBL" id="QJKJ01011877">
    <property type="protein sequence ID" value="RDX70002.1"/>
    <property type="molecule type" value="Genomic_DNA"/>
</dbReference>
<feature type="compositionally biased region" description="Polar residues" evidence="1">
    <location>
        <begin position="86"/>
        <end position="105"/>
    </location>
</feature>
<feature type="non-terminal residue" evidence="2">
    <location>
        <position position="1"/>
    </location>
</feature>
<dbReference type="Proteomes" id="UP000257109">
    <property type="component" value="Unassembled WGS sequence"/>
</dbReference>
<accession>A0A371EVD6</accession>
<sequence length="266" mass="28996">MCFGKNLKLPSGKKSRIKEGDHSILGYPHADEAYSPVLLSSPRGLKPLSIFYPTYVPSLATSRKEALVMNSPGAQEKTEPSPPQLGESSRSGPISNNPLKHSPIRSSPIASAMSAIQHKGYLSSSSTAMSFLEKLAAQLGIEKPKVTRGDRLDYQHILVDLILSVLASEIAVDHGDHRGRWNHRIQALRLKTSLSGYPQPGYANEPPPHGARDPPYGMPYGWRTETPAVEEHEQQDVANNEGAKVVLNIGSRAEPSHEDSTKGRII</sequence>
<reference evidence="2" key="1">
    <citation type="submission" date="2018-05" db="EMBL/GenBank/DDBJ databases">
        <title>Draft genome of Mucuna pruriens seed.</title>
        <authorList>
            <person name="Nnadi N.E."/>
            <person name="Vos R."/>
            <person name="Hasami M.H."/>
            <person name="Devisetty U.K."/>
            <person name="Aguiy J.C."/>
        </authorList>
    </citation>
    <scope>NUCLEOTIDE SEQUENCE [LARGE SCALE GENOMIC DNA]</scope>
    <source>
        <strain evidence="2">JCA_2017</strain>
    </source>
</reference>
<dbReference type="AlphaFoldDB" id="A0A371EVD6"/>
<keyword evidence="3" id="KW-1185">Reference proteome</keyword>
<organism evidence="2 3">
    <name type="scientific">Mucuna pruriens</name>
    <name type="common">Velvet bean</name>
    <name type="synonym">Dolichos pruriens</name>
    <dbReference type="NCBI Taxonomy" id="157652"/>
    <lineage>
        <taxon>Eukaryota</taxon>
        <taxon>Viridiplantae</taxon>
        <taxon>Streptophyta</taxon>
        <taxon>Embryophyta</taxon>
        <taxon>Tracheophyta</taxon>
        <taxon>Spermatophyta</taxon>
        <taxon>Magnoliopsida</taxon>
        <taxon>eudicotyledons</taxon>
        <taxon>Gunneridae</taxon>
        <taxon>Pentapetalae</taxon>
        <taxon>rosids</taxon>
        <taxon>fabids</taxon>
        <taxon>Fabales</taxon>
        <taxon>Fabaceae</taxon>
        <taxon>Papilionoideae</taxon>
        <taxon>50 kb inversion clade</taxon>
        <taxon>NPAAA clade</taxon>
        <taxon>indigoferoid/millettioid clade</taxon>
        <taxon>Phaseoleae</taxon>
        <taxon>Mucuna</taxon>
    </lineage>
</organism>
<evidence type="ECO:0000313" key="2">
    <source>
        <dbReference type="EMBL" id="RDX70002.1"/>
    </source>
</evidence>
<gene>
    <name evidence="2" type="ORF">CR513_50810</name>
</gene>
<evidence type="ECO:0000256" key="1">
    <source>
        <dbReference type="SAM" id="MobiDB-lite"/>
    </source>
</evidence>
<name>A0A371EVD6_MUCPR</name>
<evidence type="ECO:0000313" key="3">
    <source>
        <dbReference type="Proteomes" id="UP000257109"/>
    </source>
</evidence>
<protein>
    <submittedName>
        <fullName evidence="2">Uncharacterized protein</fullName>
    </submittedName>
</protein>
<comment type="caution">
    <text evidence="2">The sequence shown here is derived from an EMBL/GenBank/DDBJ whole genome shotgun (WGS) entry which is preliminary data.</text>
</comment>